<evidence type="ECO:0000313" key="4">
    <source>
        <dbReference type="EMBL" id="KAJ3610886.1"/>
    </source>
</evidence>
<accession>A0A9Q0IVM2</accession>
<dbReference type="InterPro" id="IPR001452">
    <property type="entry name" value="SH3_domain"/>
</dbReference>
<comment type="caution">
    <text evidence="4">The sequence shown here is derived from an EMBL/GenBank/DDBJ whole genome shotgun (WGS) entry which is preliminary data.</text>
</comment>
<evidence type="ECO:0000313" key="5">
    <source>
        <dbReference type="Proteomes" id="UP001148018"/>
    </source>
</evidence>
<reference evidence="4" key="1">
    <citation type="submission" date="2022-07" db="EMBL/GenBank/DDBJ databases">
        <title>Chromosome-level genome of Muraenolepis orangiensis.</title>
        <authorList>
            <person name="Kim J."/>
        </authorList>
    </citation>
    <scope>NUCLEOTIDE SEQUENCE</scope>
    <source>
        <strain evidence="4">KU_S4_2022</strain>
        <tissue evidence="4">Muscle</tissue>
    </source>
</reference>
<dbReference type="SUPFAM" id="SSF50044">
    <property type="entry name" value="SH3-domain"/>
    <property type="match status" value="1"/>
</dbReference>
<gene>
    <name evidence="4" type="ORF">NHX12_022976</name>
</gene>
<dbReference type="Gene3D" id="2.30.30.40">
    <property type="entry name" value="SH3 Domains"/>
    <property type="match status" value="1"/>
</dbReference>
<dbReference type="EMBL" id="JANIIK010000038">
    <property type="protein sequence ID" value="KAJ3610886.1"/>
    <property type="molecule type" value="Genomic_DNA"/>
</dbReference>
<dbReference type="AlphaFoldDB" id="A0A9Q0IVM2"/>
<evidence type="ECO:0000256" key="1">
    <source>
        <dbReference type="ARBA" id="ARBA00022443"/>
    </source>
</evidence>
<dbReference type="OrthoDB" id="10255964at2759"/>
<keyword evidence="5" id="KW-1185">Reference proteome</keyword>
<evidence type="ECO:0000259" key="3">
    <source>
        <dbReference type="PROSITE" id="PS50002"/>
    </source>
</evidence>
<evidence type="ECO:0000256" key="2">
    <source>
        <dbReference type="PROSITE-ProRule" id="PRU00192"/>
    </source>
</evidence>
<feature type="domain" description="SH3" evidence="3">
    <location>
        <begin position="39"/>
        <end position="87"/>
    </location>
</feature>
<keyword evidence="1 2" id="KW-0728">SH3 domain</keyword>
<dbReference type="Proteomes" id="UP001148018">
    <property type="component" value="Unassembled WGS sequence"/>
</dbReference>
<sequence length="87" mass="9228">MAQPSGPVARGRSRGSVSGSWLTACFFPSTPGVDAADPMLMEQYVVVATYDKQEPAEISLQAGEVVDIIEKSESGESGHHVYCTRPG</sequence>
<organism evidence="4 5">
    <name type="scientific">Muraenolepis orangiensis</name>
    <name type="common">Patagonian moray cod</name>
    <dbReference type="NCBI Taxonomy" id="630683"/>
    <lineage>
        <taxon>Eukaryota</taxon>
        <taxon>Metazoa</taxon>
        <taxon>Chordata</taxon>
        <taxon>Craniata</taxon>
        <taxon>Vertebrata</taxon>
        <taxon>Euteleostomi</taxon>
        <taxon>Actinopterygii</taxon>
        <taxon>Neopterygii</taxon>
        <taxon>Teleostei</taxon>
        <taxon>Neoteleostei</taxon>
        <taxon>Acanthomorphata</taxon>
        <taxon>Zeiogadaria</taxon>
        <taxon>Gadariae</taxon>
        <taxon>Gadiformes</taxon>
        <taxon>Muraenolepidoidei</taxon>
        <taxon>Muraenolepididae</taxon>
        <taxon>Muraenolepis</taxon>
    </lineage>
</organism>
<dbReference type="InterPro" id="IPR036028">
    <property type="entry name" value="SH3-like_dom_sf"/>
</dbReference>
<proteinExistence type="predicted"/>
<protein>
    <recommendedName>
        <fullName evidence="3">SH3 domain-containing protein</fullName>
    </recommendedName>
</protein>
<dbReference type="PROSITE" id="PS50002">
    <property type="entry name" value="SH3"/>
    <property type="match status" value="1"/>
</dbReference>
<name>A0A9Q0IVM2_9TELE</name>